<dbReference type="SUPFAM" id="SSF56796">
    <property type="entry name" value="Dehydroquinate synthase-like"/>
    <property type="match status" value="1"/>
</dbReference>
<sequence length="379" mass="41165">MENKFGLKSKIYFNEQSLQLLEKVKGSRAFIVSDSVIEKLGYLQKTKDYLKNAGLDSVVFTGVRPDPDVQVIADAMKLYAESNADVIVAIGGGSTIDTAKGILYFAWNLANSAGQKMKKPLFIAIPSTSGTGSEVTDFTVITSKGEKVCIVDDFIAPDVAILDSTCIQHVPQRVMVDTGLDVLVHGIEAYVSTNATDFTDALAEKAVKLVFENIERLYKDAGDSEARNHIQNASCMAGMAFTNAGLGINHSLAHALGGAFHISHGRSNALLLNEVMKYNGNLCGNINNPIAERYAKLASVLQLPARTVREGAVSFMQAVTDLKKSLGVEDNIRALGIEQNKFEETIEHMAETAMGDRCTPTNPREASKEELVSIYRNCY</sequence>
<keyword evidence="3" id="KW-0520">NAD</keyword>
<evidence type="ECO:0000256" key="2">
    <source>
        <dbReference type="ARBA" id="ARBA00023002"/>
    </source>
</evidence>
<dbReference type="RefSeq" id="WP_369704774.1">
    <property type="nucleotide sequence ID" value="NZ_JBGEWD010000011.1"/>
</dbReference>
<comment type="similarity">
    <text evidence="1">Belongs to the iron-containing alcohol dehydrogenase family.</text>
</comment>
<name>A0ABV4BQQ7_9CLOT</name>
<dbReference type="PANTHER" id="PTHR11496:SF102">
    <property type="entry name" value="ALCOHOL DEHYDROGENASE 4"/>
    <property type="match status" value="1"/>
</dbReference>
<dbReference type="Pfam" id="PF25137">
    <property type="entry name" value="ADH_Fe_C"/>
    <property type="match status" value="1"/>
</dbReference>
<evidence type="ECO:0000256" key="3">
    <source>
        <dbReference type="ARBA" id="ARBA00023027"/>
    </source>
</evidence>
<dbReference type="EC" id="1.1.-.-" evidence="6"/>
<keyword evidence="7" id="KW-1185">Reference proteome</keyword>
<feature type="domain" description="Fe-containing alcohol dehydrogenase-like C-terminal" evidence="5">
    <location>
        <begin position="176"/>
        <end position="378"/>
    </location>
</feature>
<dbReference type="PANTHER" id="PTHR11496">
    <property type="entry name" value="ALCOHOL DEHYDROGENASE"/>
    <property type="match status" value="1"/>
</dbReference>
<reference evidence="6 7" key="1">
    <citation type="submission" date="2024-08" db="EMBL/GenBank/DDBJ databases">
        <title>Clostridium lapicellarii sp. nov., and Clostridium renhuaiense sp. nov., two species isolated from the mud in a fermentation cellar used for producing sauce-flavour Chinese liquors.</title>
        <authorList>
            <person name="Yang F."/>
            <person name="Wang H."/>
            <person name="Chen L.Q."/>
            <person name="Zhou N."/>
            <person name="Lu J.J."/>
            <person name="Pu X.X."/>
            <person name="Wan B."/>
            <person name="Wang L."/>
            <person name="Liu S.J."/>
        </authorList>
    </citation>
    <scope>NUCLEOTIDE SEQUENCE [LARGE SCALE GENOMIC DNA]</scope>
    <source>
        <strain evidence="6 7">MT-5</strain>
    </source>
</reference>
<dbReference type="InterPro" id="IPR018211">
    <property type="entry name" value="ADH_Fe_CS"/>
</dbReference>
<dbReference type="PROSITE" id="PS00913">
    <property type="entry name" value="ADH_IRON_1"/>
    <property type="match status" value="1"/>
</dbReference>
<dbReference type="CDD" id="cd08180">
    <property type="entry name" value="PDD"/>
    <property type="match status" value="1"/>
</dbReference>
<comment type="caution">
    <text evidence="6">The sequence shown here is derived from an EMBL/GenBank/DDBJ whole genome shotgun (WGS) entry which is preliminary data.</text>
</comment>
<dbReference type="Gene3D" id="1.20.1090.10">
    <property type="entry name" value="Dehydroquinate synthase-like - alpha domain"/>
    <property type="match status" value="1"/>
</dbReference>
<evidence type="ECO:0000313" key="7">
    <source>
        <dbReference type="Proteomes" id="UP001564657"/>
    </source>
</evidence>
<dbReference type="Proteomes" id="UP001564657">
    <property type="component" value="Unassembled WGS sequence"/>
</dbReference>
<evidence type="ECO:0000259" key="4">
    <source>
        <dbReference type="Pfam" id="PF00465"/>
    </source>
</evidence>
<accession>A0ABV4BQQ7</accession>
<dbReference type="GO" id="GO:0016491">
    <property type="term" value="F:oxidoreductase activity"/>
    <property type="evidence" value="ECO:0007669"/>
    <property type="project" value="UniProtKB-KW"/>
</dbReference>
<dbReference type="Gene3D" id="3.40.50.1970">
    <property type="match status" value="1"/>
</dbReference>
<organism evidence="6 7">
    <name type="scientific">Clostridium moutaii</name>
    <dbReference type="NCBI Taxonomy" id="3240932"/>
    <lineage>
        <taxon>Bacteria</taxon>
        <taxon>Bacillati</taxon>
        <taxon>Bacillota</taxon>
        <taxon>Clostridia</taxon>
        <taxon>Eubacteriales</taxon>
        <taxon>Clostridiaceae</taxon>
        <taxon>Clostridium</taxon>
    </lineage>
</organism>
<gene>
    <name evidence="6" type="ORF">AB8U03_11860</name>
</gene>
<protein>
    <submittedName>
        <fullName evidence="6">1-propanol dehydrogenase PduQ</fullName>
        <ecNumber evidence="6">1.1.-.-</ecNumber>
    </submittedName>
</protein>
<proteinExistence type="inferred from homology"/>
<evidence type="ECO:0000259" key="5">
    <source>
        <dbReference type="Pfam" id="PF25137"/>
    </source>
</evidence>
<evidence type="ECO:0000256" key="1">
    <source>
        <dbReference type="ARBA" id="ARBA00007358"/>
    </source>
</evidence>
<dbReference type="InterPro" id="IPR056798">
    <property type="entry name" value="ADH_Fe_C"/>
</dbReference>
<dbReference type="Pfam" id="PF00465">
    <property type="entry name" value="Fe-ADH"/>
    <property type="match status" value="1"/>
</dbReference>
<dbReference type="InterPro" id="IPR001670">
    <property type="entry name" value="ADH_Fe/GldA"/>
</dbReference>
<keyword evidence="2 6" id="KW-0560">Oxidoreductase</keyword>
<evidence type="ECO:0000313" key="6">
    <source>
        <dbReference type="EMBL" id="MEY8000880.1"/>
    </source>
</evidence>
<dbReference type="EMBL" id="JBGEWD010000011">
    <property type="protein sequence ID" value="MEY8000880.1"/>
    <property type="molecule type" value="Genomic_DNA"/>
</dbReference>
<dbReference type="InterPro" id="IPR039697">
    <property type="entry name" value="Alcohol_dehydrogenase_Fe"/>
</dbReference>
<feature type="domain" description="Alcohol dehydrogenase iron-type/glycerol dehydrogenase GldA" evidence="4">
    <location>
        <begin position="10"/>
        <end position="163"/>
    </location>
</feature>